<proteinExistence type="predicted"/>
<dbReference type="Pfam" id="PF14244">
    <property type="entry name" value="Retrotran_gag_3"/>
    <property type="match status" value="1"/>
</dbReference>
<organism evidence="3 4">
    <name type="scientific">Cuscuta campestris</name>
    <dbReference type="NCBI Taxonomy" id="132261"/>
    <lineage>
        <taxon>Eukaryota</taxon>
        <taxon>Viridiplantae</taxon>
        <taxon>Streptophyta</taxon>
        <taxon>Embryophyta</taxon>
        <taxon>Tracheophyta</taxon>
        <taxon>Spermatophyta</taxon>
        <taxon>Magnoliopsida</taxon>
        <taxon>eudicotyledons</taxon>
        <taxon>Gunneridae</taxon>
        <taxon>Pentapetalae</taxon>
        <taxon>asterids</taxon>
        <taxon>lamiids</taxon>
        <taxon>Solanales</taxon>
        <taxon>Convolvulaceae</taxon>
        <taxon>Cuscuteae</taxon>
        <taxon>Cuscuta</taxon>
        <taxon>Cuscuta subgen. Grammica</taxon>
        <taxon>Cuscuta sect. Cleistogrammica</taxon>
    </lineage>
</organism>
<feature type="domain" description="Retrotransposon Copia-like N-terminal" evidence="2">
    <location>
        <begin position="17"/>
        <end position="64"/>
    </location>
</feature>
<dbReference type="PANTHER" id="PTHR37610:SF40">
    <property type="entry name" value="OS01G0909600 PROTEIN"/>
    <property type="match status" value="1"/>
</dbReference>
<evidence type="ECO:0000313" key="4">
    <source>
        <dbReference type="Proteomes" id="UP000595140"/>
    </source>
</evidence>
<dbReference type="PANTHER" id="PTHR37610">
    <property type="entry name" value="CCHC-TYPE DOMAIN-CONTAINING PROTEIN"/>
    <property type="match status" value="1"/>
</dbReference>
<reference evidence="3 4" key="1">
    <citation type="submission" date="2018-04" db="EMBL/GenBank/DDBJ databases">
        <authorList>
            <person name="Vogel A."/>
        </authorList>
    </citation>
    <scope>NUCLEOTIDE SEQUENCE [LARGE SCALE GENOMIC DNA]</scope>
</reference>
<gene>
    <name evidence="3" type="ORF">CCAM_LOCUS10763</name>
</gene>
<name>A0A484KZ81_9ASTE</name>
<dbReference type="GO" id="GO:0008270">
    <property type="term" value="F:zinc ion binding"/>
    <property type="evidence" value="ECO:0007669"/>
    <property type="project" value="InterPro"/>
</dbReference>
<feature type="region of interest" description="Disordered" evidence="1">
    <location>
        <begin position="236"/>
        <end position="261"/>
    </location>
</feature>
<dbReference type="Proteomes" id="UP000595140">
    <property type="component" value="Unassembled WGS sequence"/>
</dbReference>
<dbReference type="InterPro" id="IPR036875">
    <property type="entry name" value="Znf_CCHC_sf"/>
</dbReference>
<dbReference type="GO" id="GO:0003676">
    <property type="term" value="F:nucleic acid binding"/>
    <property type="evidence" value="ECO:0007669"/>
    <property type="project" value="InterPro"/>
</dbReference>
<accession>A0A484KZ81</accession>
<evidence type="ECO:0000313" key="3">
    <source>
        <dbReference type="EMBL" id="VFQ68987.1"/>
    </source>
</evidence>
<evidence type="ECO:0000256" key="1">
    <source>
        <dbReference type="SAM" id="MobiDB-lite"/>
    </source>
</evidence>
<feature type="compositionally biased region" description="Polar residues" evidence="1">
    <location>
        <begin position="249"/>
        <end position="261"/>
    </location>
</feature>
<dbReference type="InterPro" id="IPR029472">
    <property type="entry name" value="Copia-like_N"/>
</dbReference>
<dbReference type="AlphaFoldDB" id="A0A484KZ81"/>
<evidence type="ECO:0000259" key="2">
    <source>
        <dbReference type="Pfam" id="PF14244"/>
    </source>
</evidence>
<sequence length="329" mass="37156">MANEEEQTYKQDPLFLHNSDHPGMILTTTKLTGTNFIPWSRSIKIALISKMKIGFINGMCRKPDTSSPNCAQWERCDNMVFSWILNSIQPDLAEAFLYATSSQELWNELMERFGESNGPLIYQIEKKIADIRQNNDPVGVYFTKLKKLWDELTNVERQKSITGIQVLGSEMAAYAGSDAESHALYAGKGGGPRQNYFNKTDPKKTRRVCEYCKETGHLKDQCFKLVGYPDWFKGPKGKKGQNGHGNNRFAANTTTHSQDIQSDSPLDEMNMGQGLFQNNPGFVQHVAQEMMRLMLDKAHINSAEASSSHAYAHLAVKRMRVTLVTCTRD</sequence>
<dbReference type="EMBL" id="OOIL02000758">
    <property type="protein sequence ID" value="VFQ68987.1"/>
    <property type="molecule type" value="Genomic_DNA"/>
</dbReference>
<protein>
    <recommendedName>
        <fullName evidence="2">Retrotransposon Copia-like N-terminal domain-containing protein</fullName>
    </recommendedName>
</protein>
<dbReference type="OrthoDB" id="1305682at2759"/>
<dbReference type="SUPFAM" id="SSF57756">
    <property type="entry name" value="Retrovirus zinc finger-like domains"/>
    <property type="match status" value="1"/>
</dbReference>
<keyword evidence="4" id="KW-1185">Reference proteome</keyword>